<dbReference type="GO" id="GO:0005886">
    <property type="term" value="C:plasma membrane"/>
    <property type="evidence" value="ECO:0007669"/>
    <property type="project" value="TreeGrafter"/>
</dbReference>
<dbReference type="Pfam" id="PF02518">
    <property type="entry name" value="HATPase_c"/>
    <property type="match status" value="1"/>
</dbReference>
<dbReference type="InterPro" id="IPR036097">
    <property type="entry name" value="HisK_dim/P_sf"/>
</dbReference>
<evidence type="ECO:0000256" key="4">
    <source>
        <dbReference type="ARBA" id="ARBA00022679"/>
    </source>
</evidence>
<dbReference type="PROSITE" id="PS50109">
    <property type="entry name" value="HIS_KIN"/>
    <property type="match status" value="1"/>
</dbReference>
<dbReference type="FunFam" id="3.30.565.10:FF:000006">
    <property type="entry name" value="Sensor histidine kinase WalK"/>
    <property type="match status" value="1"/>
</dbReference>
<dbReference type="InterPro" id="IPR005467">
    <property type="entry name" value="His_kinase_dom"/>
</dbReference>
<dbReference type="SUPFAM" id="SSF47384">
    <property type="entry name" value="Homodimeric domain of signal transducing histidine kinase"/>
    <property type="match status" value="1"/>
</dbReference>
<dbReference type="GO" id="GO:0004721">
    <property type="term" value="F:phosphoprotein phosphatase activity"/>
    <property type="evidence" value="ECO:0007669"/>
    <property type="project" value="TreeGrafter"/>
</dbReference>
<dbReference type="CDD" id="cd00082">
    <property type="entry name" value="HisKA"/>
    <property type="match status" value="1"/>
</dbReference>
<dbReference type="InterPro" id="IPR004358">
    <property type="entry name" value="Sig_transdc_His_kin-like_C"/>
</dbReference>
<dbReference type="PRINTS" id="PR00344">
    <property type="entry name" value="BCTRLSENSOR"/>
</dbReference>
<dbReference type="InterPro" id="IPR003661">
    <property type="entry name" value="HisK_dim/P_dom"/>
</dbReference>
<reference evidence="8" key="1">
    <citation type="submission" date="2020-05" db="EMBL/GenBank/DDBJ databases">
        <authorList>
            <person name="Chiriac C."/>
            <person name="Salcher M."/>
            <person name="Ghai R."/>
            <person name="Kavagutti S V."/>
        </authorList>
    </citation>
    <scope>NUCLEOTIDE SEQUENCE</scope>
</reference>
<dbReference type="Gene3D" id="3.30.565.10">
    <property type="entry name" value="Histidine kinase-like ATPase, C-terminal domain"/>
    <property type="match status" value="1"/>
</dbReference>
<dbReference type="EMBL" id="CAEZTE010000025">
    <property type="protein sequence ID" value="CAB4562105.1"/>
    <property type="molecule type" value="Genomic_DNA"/>
</dbReference>
<dbReference type="InterPro" id="IPR050351">
    <property type="entry name" value="BphY/WalK/GraS-like"/>
</dbReference>
<dbReference type="AlphaFoldDB" id="A0A6J6DG95"/>
<dbReference type="SMART" id="SM00387">
    <property type="entry name" value="HATPase_c"/>
    <property type="match status" value="1"/>
</dbReference>
<comment type="catalytic activity">
    <reaction evidence="1">
        <text>ATP + protein L-histidine = ADP + protein N-phospho-L-histidine.</text>
        <dbReference type="EC" id="2.7.13.3"/>
    </reaction>
</comment>
<evidence type="ECO:0000256" key="5">
    <source>
        <dbReference type="ARBA" id="ARBA00022777"/>
    </source>
</evidence>
<feature type="domain" description="Histidine kinase" evidence="7">
    <location>
        <begin position="132"/>
        <end position="348"/>
    </location>
</feature>
<gene>
    <name evidence="8" type="ORF">UFOPK1599_00629</name>
</gene>
<proteinExistence type="predicted"/>
<protein>
    <recommendedName>
        <fullName evidence="2">histidine kinase</fullName>
        <ecNumber evidence="2">2.7.13.3</ecNumber>
    </recommendedName>
</protein>
<keyword evidence="6" id="KW-0902">Two-component regulatory system</keyword>
<dbReference type="SMART" id="SM00388">
    <property type="entry name" value="HisKA"/>
    <property type="match status" value="1"/>
</dbReference>
<dbReference type="PANTHER" id="PTHR45453:SF1">
    <property type="entry name" value="PHOSPHATE REGULON SENSOR PROTEIN PHOR"/>
    <property type="match status" value="1"/>
</dbReference>
<name>A0A6J6DG95_9ZZZZ</name>
<dbReference type="Gene3D" id="1.10.287.130">
    <property type="match status" value="1"/>
</dbReference>
<dbReference type="PANTHER" id="PTHR45453">
    <property type="entry name" value="PHOSPHATE REGULON SENSOR PROTEIN PHOR"/>
    <property type="match status" value="1"/>
</dbReference>
<dbReference type="GO" id="GO:0016036">
    <property type="term" value="P:cellular response to phosphate starvation"/>
    <property type="evidence" value="ECO:0007669"/>
    <property type="project" value="TreeGrafter"/>
</dbReference>
<dbReference type="GO" id="GO:0000155">
    <property type="term" value="F:phosphorelay sensor kinase activity"/>
    <property type="evidence" value="ECO:0007669"/>
    <property type="project" value="InterPro"/>
</dbReference>
<dbReference type="InterPro" id="IPR003594">
    <property type="entry name" value="HATPase_dom"/>
</dbReference>
<evidence type="ECO:0000256" key="6">
    <source>
        <dbReference type="ARBA" id="ARBA00023012"/>
    </source>
</evidence>
<dbReference type="EC" id="2.7.13.3" evidence="2"/>
<organism evidence="8">
    <name type="scientific">freshwater metagenome</name>
    <dbReference type="NCBI Taxonomy" id="449393"/>
    <lineage>
        <taxon>unclassified sequences</taxon>
        <taxon>metagenomes</taxon>
        <taxon>ecological metagenomes</taxon>
    </lineage>
</organism>
<accession>A0A6J6DG95</accession>
<keyword evidence="4" id="KW-0808">Transferase</keyword>
<evidence type="ECO:0000256" key="2">
    <source>
        <dbReference type="ARBA" id="ARBA00012438"/>
    </source>
</evidence>
<keyword evidence="5" id="KW-0418">Kinase</keyword>
<dbReference type="InterPro" id="IPR036890">
    <property type="entry name" value="HATPase_C_sf"/>
</dbReference>
<evidence type="ECO:0000256" key="3">
    <source>
        <dbReference type="ARBA" id="ARBA00022553"/>
    </source>
</evidence>
<keyword evidence="3" id="KW-0597">Phosphoprotein</keyword>
<dbReference type="CDD" id="cd00075">
    <property type="entry name" value="HATPase"/>
    <property type="match status" value="1"/>
</dbReference>
<evidence type="ECO:0000256" key="1">
    <source>
        <dbReference type="ARBA" id="ARBA00000085"/>
    </source>
</evidence>
<dbReference type="Pfam" id="PF00512">
    <property type="entry name" value="HisKA"/>
    <property type="match status" value="1"/>
</dbReference>
<sequence length="353" mass="38567">MSWLGKKAEKVERSNLVAPSLVAALKALDRESIILDSSGYIRYETNKISLLNLAKDNKILSEELLALVRVVRRTGKTQEGSIEVARGPIGEGKRDLQITAALIDNEGAVLVIIDDEGEKQRIDAIRRDFITNISHELKTPIQALSLNSDALLEIKDEPDKVVLFANKIKTQTIRLNDLVKEIINLSKIQDSDPLDMAHNVEISNVIAEAVDQCEVLAEARKISINLDGVQNAVVVGNREQLVMAVHNLVENAINYSSEGTNVVISSKLDDGLIEILVKDQGLGIAEENLDRIFERFYRVDPARSRATGGTGLGLSIVKHVITNHGGEVKVWSSMGVGSTFAIRLPIANESAGI</sequence>
<evidence type="ECO:0000313" key="8">
    <source>
        <dbReference type="EMBL" id="CAB4562105.1"/>
    </source>
</evidence>
<dbReference type="SUPFAM" id="SSF55874">
    <property type="entry name" value="ATPase domain of HSP90 chaperone/DNA topoisomerase II/histidine kinase"/>
    <property type="match status" value="1"/>
</dbReference>
<evidence type="ECO:0000259" key="7">
    <source>
        <dbReference type="PROSITE" id="PS50109"/>
    </source>
</evidence>